<dbReference type="PIRSF" id="PIRSF021287">
    <property type="entry name" value="Biofilm_formation_YmcA"/>
    <property type="match status" value="1"/>
</dbReference>
<dbReference type="AlphaFoldDB" id="A0A3P5Y0G6"/>
<proteinExistence type="predicted"/>
<evidence type="ECO:0000313" key="1">
    <source>
        <dbReference type="EMBL" id="VDC42081.1"/>
    </source>
</evidence>
<dbReference type="Pfam" id="PF06133">
    <property type="entry name" value="Com_YlbF"/>
    <property type="match status" value="1"/>
</dbReference>
<dbReference type="RefSeq" id="WP_125073894.1">
    <property type="nucleotide sequence ID" value="NZ_CP053792.1"/>
</dbReference>
<dbReference type="InterPro" id="IPR016783">
    <property type="entry name" value="Biofilm_formation_YmcA"/>
</dbReference>
<dbReference type="Gene3D" id="1.20.1500.10">
    <property type="entry name" value="YheA/YmcA-like"/>
    <property type="match status" value="1"/>
</dbReference>
<organism evidence="1 2">
    <name type="scientific">Streptococcus canis</name>
    <dbReference type="NCBI Taxonomy" id="1329"/>
    <lineage>
        <taxon>Bacteria</taxon>
        <taxon>Bacillati</taxon>
        <taxon>Bacillota</taxon>
        <taxon>Bacilli</taxon>
        <taxon>Lactobacillales</taxon>
        <taxon>Streptococcaceae</taxon>
        <taxon>Streptococcus</taxon>
    </lineage>
</organism>
<evidence type="ECO:0008006" key="3">
    <source>
        <dbReference type="Google" id="ProtNLM"/>
    </source>
</evidence>
<sequence>MINYHDSLRKLILAIHDHPSIIAYKEAQQQFSQFGQFEKQAYQMKRYQQDAELFQKIAKEQAAAVSSSKAKELEDNLNHQPLIEDYREKMQDASDLIQYITKRIEDQLNKELTHGKS</sequence>
<protein>
    <recommendedName>
        <fullName evidence="3">YlbF family regulator</fullName>
    </recommendedName>
</protein>
<dbReference type="Proteomes" id="UP000280759">
    <property type="component" value="Unassembled WGS sequence"/>
</dbReference>
<dbReference type="InterPro" id="IPR010368">
    <property type="entry name" value="Com_YlbF"/>
</dbReference>
<reference evidence="1 2" key="1">
    <citation type="submission" date="2018-10" db="EMBL/GenBank/DDBJ databases">
        <authorList>
            <consortium name="Molecular Microbiology and Infection Unit (UMMI)"/>
            <person name="Machado M."/>
        </authorList>
    </citation>
    <scope>NUCLEOTIDE SEQUENCE [LARGE SCALE GENOMIC DNA]</scope>
    <source>
        <strain evidence="1">FMV2238.02</strain>
    </source>
</reference>
<dbReference type="EMBL" id="UXEP01000006">
    <property type="protein sequence ID" value="VDC42081.1"/>
    <property type="molecule type" value="Genomic_DNA"/>
</dbReference>
<dbReference type="SUPFAM" id="SSF158622">
    <property type="entry name" value="YheA/YmcA-like"/>
    <property type="match status" value="1"/>
</dbReference>
<accession>A0A3P5Y0G6</accession>
<gene>
    <name evidence="1" type="ORF">FMV2238Y02_05140</name>
</gene>
<name>A0A3P5Y0G6_STRCB</name>
<keyword evidence="2" id="KW-1185">Reference proteome</keyword>
<evidence type="ECO:0000313" key="2">
    <source>
        <dbReference type="Proteomes" id="UP000280759"/>
    </source>
</evidence>
<dbReference type="InterPro" id="IPR023378">
    <property type="entry name" value="YheA/YmcA-like_dom_sf"/>
</dbReference>